<comment type="caution">
    <text evidence="5">The sequence shown here is derived from an EMBL/GenBank/DDBJ whole genome shotgun (WGS) entry which is preliminary data.</text>
</comment>
<dbReference type="Proteomes" id="UP000314294">
    <property type="component" value="Unassembled WGS sequence"/>
</dbReference>
<dbReference type="OrthoDB" id="25620at2759"/>
<evidence type="ECO:0000313" key="6">
    <source>
        <dbReference type="Proteomes" id="UP000314294"/>
    </source>
</evidence>
<dbReference type="SMART" id="SM00875">
    <property type="entry name" value="BACK"/>
    <property type="match status" value="1"/>
</dbReference>
<dbReference type="Pfam" id="PF00651">
    <property type="entry name" value="BTB"/>
    <property type="match status" value="1"/>
</dbReference>
<protein>
    <submittedName>
        <fullName evidence="5">Kelch repeat and BTB domain-containing protein 3</fullName>
    </submittedName>
</protein>
<keyword evidence="6" id="KW-1185">Reference proteome</keyword>
<dbReference type="PANTHER" id="PTHR24412:SF418">
    <property type="entry name" value="KELCH REPEAT AND BTB DOMAIN-CONTAINING PROTEIN 3"/>
    <property type="match status" value="1"/>
</dbReference>
<dbReference type="PANTHER" id="PTHR24412">
    <property type="entry name" value="KELCH PROTEIN"/>
    <property type="match status" value="1"/>
</dbReference>
<feature type="domain" description="BACK" evidence="4">
    <location>
        <begin position="70"/>
        <end position="171"/>
    </location>
</feature>
<organism evidence="5 6">
    <name type="scientific">Liparis tanakae</name>
    <name type="common">Tanaka's snailfish</name>
    <dbReference type="NCBI Taxonomy" id="230148"/>
    <lineage>
        <taxon>Eukaryota</taxon>
        <taxon>Metazoa</taxon>
        <taxon>Chordata</taxon>
        <taxon>Craniata</taxon>
        <taxon>Vertebrata</taxon>
        <taxon>Euteleostomi</taxon>
        <taxon>Actinopterygii</taxon>
        <taxon>Neopterygii</taxon>
        <taxon>Teleostei</taxon>
        <taxon>Neoteleostei</taxon>
        <taxon>Acanthomorphata</taxon>
        <taxon>Eupercaria</taxon>
        <taxon>Perciformes</taxon>
        <taxon>Cottioidei</taxon>
        <taxon>Cottales</taxon>
        <taxon>Liparidae</taxon>
        <taxon>Liparis</taxon>
    </lineage>
</organism>
<dbReference type="EMBL" id="SRLO01008360">
    <property type="protein sequence ID" value="TNN27396.1"/>
    <property type="molecule type" value="Genomic_DNA"/>
</dbReference>
<dbReference type="AlphaFoldDB" id="A0A4Z2EEU2"/>
<dbReference type="InterPro" id="IPR011333">
    <property type="entry name" value="SKP1/BTB/POZ_sf"/>
</dbReference>
<gene>
    <name evidence="5" type="primary">KBTBD3_1</name>
    <name evidence="5" type="ORF">EYF80_062460</name>
</gene>
<dbReference type="Pfam" id="PF07707">
    <property type="entry name" value="BACK"/>
    <property type="match status" value="1"/>
</dbReference>
<dbReference type="InterPro" id="IPR011705">
    <property type="entry name" value="BACK"/>
</dbReference>
<dbReference type="Gene3D" id="1.25.40.420">
    <property type="match status" value="1"/>
</dbReference>
<evidence type="ECO:0000256" key="2">
    <source>
        <dbReference type="ARBA" id="ARBA00022737"/>
    </source>
</evidence>
<dbReference type="Gene3D" id="3.30.710.10">
    <property type="entry name" value="Potassium Channel Kv1.1, Chain A"/>
    <property type="match status" value="1"/>
</dbReference>
<evidence type="ECO:0000256" key="1">
    <source>
        <dbReference type="ARBA" id="ARBA00022441"/>
    </source>
</evidence>
<dbReference type="SUPFAM" id="SSF54695">
    <property type="entry name" value="POZ domain"/>
    <property type="match status" value="1"/>
</dbReference>
<evidence type="ECO:0000256" key="3">
    <source>
        <dbReference type="SAM" id="MobiDB-lite"/>
    </source>
</evidence>
<proteinExistence type="predicted"/>
<accession>A0A4Z2EEU2</accession>
<sequence length="292" mass="31658">MKERGDGSVTLGNQCPVAVASFLDFAYSGETLITDGNVDTLFQLASFLQVSVLSRACSDFLIGTLEVGNCLSLSSLAEAFGSASLLQSANHFVVRNFYDLSKTRDFLDMQVGVLEACLSSDALSVPHEEVVVMSLLRWTRHDLPGRQKLFPGLLSLTRLHHVPAPVLKTLRDSEVLLQDGRSCLALLSLAESRQRQDGGLLCDARPATARSYIYISKTEEDGETRHAFCYCLESDRWKELGAEPGEEGGGPAPPDPPGSCLTSFAEKVRFGSRSLGGSFLPQGVSFESELEC</sequence>
<keyword evidence="2" id="KW-0677">Repeat</keyword>
<evidence type="ECO:0000259" key="4">
    <source>
        <dbReference type="SMART" id="SM00875"/>
    </source>
</evidence>
<reference evidence="5 6" key="1">
    <citation type="submission" date="2019-03" db="EMBL/GenBank/DDBJ databases">
        <title>First draft genome of Liparis tanakae, snailfish: a comprehensive survey of snailfish specific genes.</title>
        <authorList>
            <person name="Kim W."/>
            <person name="Song I."/>
            <person name="Jeong J.-H."/>
            <person name="Kim D."/>
            <person name="Kim S."/>
            <person name="Ryu S."/>
            <person name="Song J.Y."/>
            <person name="Lee S.K."/>
        </authorList>
    </citation>
    <scope>NUCLEOTIDE SEQUENCE [LARGE SCALE GENOMIC DNA]</scope>
    <source>
        <tissue evidence="5">Muscle</tissue>
    </source>
</reference>
<evidence type="ECO:0000313" key="5">
    <source>
        <dbReference type="EMBL" id="TNN27396.1"/>
    </source>
</evidence>
<keyword evidence="1" id="KW-0880">Kelch repeat</keyword>
<name>A0A4Z2EEU2_9TELE</name>
<feature type="region of interest" description="Disordered" evidence="3">
    <location>
        <begin position="241"/>
        <end position="261"/>
    </location>
</feature>
<dbReference type="InterPro" id="IPR000210">
    <property type="entry name" value="BTB/POZ_dom"/>
</dbReference>